<feature type="signal peptide" evidence="1">
    <location>
        <begin position="1"/>
        <end position="17"/>
    </location>
</feature>
<dbReference type="SUPFAM" id="SSF81901">
    <property type="entry name" value="HCP-like"/>
    <property type="match status" value="1"/>
</dbReference>
<dbReference type="EMBL" id="UFUW01000001">
    <property type="protein sequence ID" value="SUX20453.1"/>
    <property type="molecule type" value="Genomic_DNA"/>
</dbReference>
<gene>
    <name evidence="2" type="primary">hcpC_5</name>
    <name evidence="2" type="ORF">NCTC13294_00745</name>
</gene>
<organism evidence="2 3">
    <name type="scientific">Cardiobacterium valvarum</name>
    <dbReference type="NCBI Taxonomy" id="194702"/>
    <lineage>
        <taxon>Bacteria</taxon>
        <taxon>Pseudomonadati</taxon>
        <taxon>Pseudomonadota</taxon>
        <taxon>Gammaproteobacteria</taxon>
        <taxon>Cardiobacteriales</taxon>
        <taxon>Cardiobacteriaceae</taxon>
        <taxon>Cardiobacterium</taxon>
    </lineage>
</organism>
<keyword evidence="1" id="KW-0732">Signal</keyword>
<dbReference type="RefSeq" id="WP_115610978.1">
    <property type="nucleotide sequence ID" value="NZ_JBHLZC010000001.1"/>
</dbReference>
<evidence type="ECO:0000313" key="2">
    <source>
        <dbReference type="EMBL" id="SUX20453.1"/>
    </source>
</evidence>
<dbReference type="Pfam" id="PF08238">
    <property type="entry name" value="Sel1"/>
    <property type="match status" value="5"/>
</dbReference>
<dbReference type="InterPro" id="IPR050767">
    <property type="entry name" value="Sel1_AlgK"/>
</dbReference>
<dbReference type="Gene3D" id="1.25.40.10">
    <property type="entry name" value="Tetratricopeptide repeat domain"/>
    <property type="match status" value="2"/>
</dbReference>
<evidence type="ECO:0000313" key="3">
    <source>
        <dbReference type="Proteomes" id="UP000254572"/>
    </source>
</evidence>
<dbReference type="PANTHER" id="PTHR11102:SF160">
    <property type="entry name" value="ERAD-ASSOCIATED E3 UBIQUITIN-PROTEIN LIGASE COMPONENT HRD3"/>
    <property type="match status" value="1"/>
</dbReference>
<dbReference type="GO" id="GO:0008800">
    <property type="term" value="F:beta-lactamase activity"/>
    <property type="evidence" value="ECO:0007669"/>
    <property type="project" value="UniProtKB-EC"/>
</dbReference>
<dbReference type="OrthoDB" id="6810016at2"/>
<sequence length="361" mass="39000">MKYFALTLALLTPLAYAQDNSPEQTITTPDNAAAASQETVPVTEPTEASTQEAVLVAEPAIVSAQETASAPATQDTAQTDNDPIFQYHLGQEYALRRDYPTARIWFTKAAKQNNADAQTALGILDYYGIASDKQRDAAKWFAKAAKQNHPAAYDWQGNLAVDNQNLTQARQKYNRAAERGSTSAMRNLGLAWLSGKGGAQNVEQAREWLEKAATGQPADAAAMRHLALDIYHAGKGVAPDDKQALDWLQRASDAGDSTAALILGQIYRRGDWGETADENKACAYYAQSAAQNGGLPAALILQTLQHQKKCADTPPAILPADNNSRLYWPQERALQALKTLETTPPQPALQPASAAVEPENL</sequence>
<keyword evidence="3" id="KW-1185">Reference proteome</keyword>
<feature type="chain" id="PRO_5017028989" evidence="1">
    <location>
        <begin position="18"/>
        <end position="361"/>
    </location>
</feature>
<keyword evidence="2" id="KW-0378">Hydrolase</keyword>
<evidence type="ECO:0000256" key="1">
    <source>
        <dbReference type="SAM" id="SignalP"/>
    </source>
</evidence>
<dbReference type="SMART" id="SM00671">
    <property type="entry name" value="SEL1"/>
    <property type="match status" value="5"/>
</dbReference>
<dbReference type="Proteomes" id="UP000254572">
    <property type="component" value="Unassembled WGS sequence"/>
</dbReference>
<reference evidence="2 3" key="1">
    <citation type="submission" date="2018-06" db="EMBL/GenBank/DDBJ databases">
        <authorList>
            <consortium name="Pathogen Informatics"/>
            <person name="Doyle S."/>
        </authorList>
    </citation>
    <scope>NUCLEOTIDE SEQUENCE [LARGE SCALE GENOMIC DNA]</scope>
    <source>
        <strain evidence="2 3">NCTC13294</strain>
    </source>
</reference>
<dbReference type="InterPro" id="IPR011990">
    <property type="entry name" value="TPR-like_helical_dom_sf"/>
</dbReference>
<dbReference type="EC" id="3.5.2.6" evidence="2"/>
<accession>A0A381E2X4</accession>
<dbReference type="AlphaFoldDB" id="A0A381E2X4"/>
<dbReference type="InterPro" id="IPR006597">
    <property type="entry name" value="Sel1-like"/>
</dbReference>
<name>A0A381E2X4_9GAMM</name>
<dbReference type="PANTHER" id="PTHR11102">
    <property type="entry name" value="SEL-1-LIKE PROTEIN"/>
    <property type="match status" value="1"/>
</dbReference>
<proteinExistence type="predicted"/>
<protein>
    <submittedName>
        <fullName evidence="2">Beta-lactamase hcpC</fullName>
        <ecNumber evidence="2">3.5.2.6</ecNumber>
    </submittedName>
</protein>